<gene>
    <name evidence="2" type="ORF">GMARGA_LOCUS32787</name>
</gene>
<comment type="caution">
    <text evidence="2">The sequence shown here is derived from an EMBL/GenBank/DDBJ whole genome shotgun (WGS) entry which is preliminary data.</text>
</comment>
<protein>
    <submittedName>
        <fullName evidence="2">33436_t:CDS:1</fullName>
    </submittedName>
</protein>
<dbReference type="EMBL" id="CAJVQB010052468">
    <property type="protein sequence ID" value="CAG8835912.1"/>
    <property type="molecule type" value="Genomic_DNA"/>
</dbReference>
<organism evidence="2 3">
    <name type="scientific">Gigaspora margarita</name>
    <dbReference type="NCBI Taxonomy" id="4874"/>
    <lineage>
        <taxon>Eukaryota</taxon>
        <taxon>Fungi</taxon>
        <taxon>Fungi incertae sedis</taxon>
        <taxon>Mucoromycota</taxon>
        <taxon>Glomeromycotina</taxon>
        <taxon>Glomeromycetes</taxon>
        <taxon>Diversisporales</taxon>
        <taxon>Gigasporaceae</taxon>
        <taxon>Gigaspora</taxon>
    </lineage>
</organism>
<accession>A0ABN7WMZ4</accession>
<feature type="compositionally biased region" description="Basic residues" evidence="1">
    <location>
        <begin position="130"/>
        <end position="142"/>
    </location>
</feature>
<feature type="compositionally biased region" description="Basic residues" evidence="1">
    <location>
        <begin position="111"/>
        <end position="122"/>
    </location>
</feature>
<evidence type="ECO:0000313" key="3">
    <source>
        <dbReference type="Proteomes" id="UP000789901"/>
    </source>
</evidence>
<feature type="region of interest" description="Disordered" evidence="1">
    <location>
        <begin position="85"/>
        <end position="152"/>
    </location>
</feature>
<sequence>KINEDKASVPMYQIKKTESNELPQLLLFQHLARFKQTPNIVQSHSPKQKYRFGMGYAKKALDLAIRANKVDDFVNEIERFIEKTKRDMSDQDESVNPTNVEVVSIGDPLRVQHKGQQSKRYKSGGELLKKSTRNKKEGRHCQKCGQTGHYAP</sequence>
<dbReference type="Proteomes" id="UP000789901">
    <property type="component" value="Unassembled WGS sequence"/>
</dbReference>
<feature type="non-terminal residue" evidence="2">
    <location>
        <position position="1"/>
    </location>
</feature>
<reference evidence="2 3" key="1">
    <citation type="submission" date="2021-06" db="EMBL/GenBank/DDBJ databases">
        <authorList>
            <person name="Kallberg Y."/>
            <person name="Tangrot J."/>
            <person name="Rosling A."/>
        </authorList>
    </citation>
    <scope>NUCLEOTIDE SEQUENCE [LARGE SCALE GENOMIC DNA]</scope>
    <source>
        <strain evidence="2 3">120-4 pot B 10/14</strain>
    </source>
</reference>
<proteinExistence type="predicted"/>
<evidence type="ECO:0000256" key="1">
    <source>
        <dbReference type="SAM" id="MobiDB-lite"/>
    </source>
</evidence>
<keyword evidence="3" id="KW-1185">Reference proteome</keyword>
<evidence type="ECO:0000313" key="2">
    <source>
        <dbReference type="EMBL" id="CAG8835912.1"/>
    </source>
</evidence>
<name>A0ABN7WMZ4_GIGMA</name>